<dbReference type="EMBL" id="FR695868">
    <property type="protein sequence ID" value="CBX27922.1"/>
    <property type="molecule type" value="Genomic_DNA"/>
</dbReference>
<sequence length="39" mass="4535">MCCFEFLSLLFLWCWKAKGWVEGRDAGRENAVLWDGILA</sequence>
<accession>E1YBH8</accession>
<gene>
    <name evidence="1" type="ORF">N47_G32460</name>
</gene>
<protein>
    <submittedName>
        <fullName evidence="1">Uncharacterized protein</fullName>
    </submittedName>
</protein>
<organism evidence="1">
    <name type="scientific">uncultured Desulfobacterium sp</name>
    <dbReference type="NCBI Taxonomy" id="201089"/>
    <lineage>
        <taxon>Bacteria</taxon>
        <taxon>Pseudomonadati</taxon>
        <taxon>Thermodesulfobacteriota</taxon>
        <taxon>Desulfobacteria</taxon>
        <taxon>Desulfobacterales</taxon>
        <taxon>Desulfobacteriaceae</taxon>
        <taxon>Desulfobacterium</taxon>
        <taxon>environmental samples</taxon>
    </lineage>
</organism>
<reference evidence="1" key="1">
    <citation type="journal article" date="2011" name="Environ. Microbiol.">
        <title>Genomic insights into the metabolic potential of the polycyclic aromatic hydrocarbon degrading sulfate-reducing Deltaproteobacterium N47.</title>
        <authorList>
            <person name="Bergmann F."/>
            <person name="Selesi D."/>
            <person name="Weinmaier T."/>
            <person name="Tischler P."/>
            <person name="Rattei T."/>
            <person name="Meckenstock R.U."/>
        </authorList>
    </citation>
    <scope>NUCLEOTIDE SEQUENCE</scope>
</reference>
<dbReference type="AlphaFoldDB" id="E1YBH8"/>
<evidence type="ECO:0000313" key="1">
    <source>
        <dbReference type="EMBL" id="CBX27922.1"/>
    </source>
</evidence>
<name>E1YBH8_9BACT</name>
<proteinExistence type="predicted"/>